<accession>A0ABV5R4C0</accession>
<name>A0ABV5R4C0_9ACTN</name>
<organism evidence="1 2">
    <name type="scientific">Streptomyces yanii</name>
    <dbReference type="NCBI Taxonomy" id="78510"/>
    <lineage>
        <taxon>Bacteria</taxon>
        <taxon>Bacillati</taxon>
        <taxon>Actinomycetota</taxon>
        <taxon>Actinomycetes</taxon>
        <taxon>Kitasatosporales</taxon>
        <taxon>Streptomycetaceae</taxon>
        <taxon>Streptomyces</taxon>
    </lineage>
</organism>
<protein>
    <submittedName>
        <fullName evidence="1">Uncharacterized protein</fullName>
    </submittedName>
</protein>
<proteinExistence type="predicted"/>
<sequence>MTGSQQSQPQNPLQLGQTLYEVLDVTVIGTPRSAAAARYNRVIYNADGGSPVEPLDLQAQDQIRDVKAATDMHAAVQNVYVLTADEIQIIGSEHGKATSRTWPVSNLSNIVDLDPQQIQDPHLLLFGQDAQSIFLQSLDCSTGHLSSPLCLPTTVTGRVVGALLARNQLDAHAIVCTVHNGQLTVNDLGSSVLGANPAMSSVNTISLGAVQNSAVVDITTASLAAGASDQQVVVTHLDPQGVLNVTVLGWTKQTLVSVATATPDLSFAPPEGAVFRVAAGDLLGNGVDQLVVGYSATYQSVKGCAALLLFELEEGAHGTQSLKQLSKYAAANTGSQPLASIDLHLAVGLFGEALPPDQTAVSADAPAGVLGVLVVGGGATFEQLMKGEASILAGLVPVDAVEKTFPRLNNSPGLPQHLTDVMTIDYQSGFFALPSDVTGQSVILGPPTLSQSVGKGQLLAVIQAPPFESGDVSSSNPTLTFGQSVSKVTGCNVSSNKVWTFSQDTGHSIGISGQTLGQHVSSSYGYGFDQLDDYSTSRLVQSTTTISVDDLIVLYAMSYYVWTYPVYRKAGQDAPDGTMAVIFPMTPEPVQSIIPASDPSLGYIPRSQNGVLLSYVNLQPDGYDESQLLFNLTNMSVTNEPSGSTLNYDQNQMVSKNISKSFMVHNSTTDSAHFSISTTLLDYIPIDFGLDLSEGQTYSESDVRTTMLSHTTTMNITVTSGSVKDIGYEYQIAPYIYYHQTMGCLMVSYKVAMPGKLWASYYGPHVMLQSLYSNSTDPMLQGFSRSISFQDNEDGTVDVNVEVFNNSLKEIQNVACEFYHGPPTVVDSKLTPSGNMIGRQSLETLLPTGRATMSMKMSLQQKDQVVVVVVYGVPTPDGTQVREVYWGIYPPSAFADWHAQQVSLPAGEG</sequence>
<comment type="caution">
    <text evidence="1">The sequence shown here is derived from an EMBL/GenBank/DDBJ whole genome shotgun (WGS) entry which is preliminary data.</text>
</comment>
<dbReference type="Proteomes" id="UP001589710">
    <property type="component" value="Unassembled WGS sequence"/>
</dbReference>
<reference evidence="1 2" key="1">
    <citation type="submission" date="2024-09" db="EMBL/GenBank/DDBJ databases">
        <authorList>
            <person name="Sun Q."/>
            <person name="Mori K."/>
        </authorList>
    </citation>
    <scope>NUCLEOTIDE SEQUENCE [LARGE SCALE GENOMIC DNA]</scope>
    <source>
        <strain evidence="1 2">JCM 3331</strain>
    </source>
</reference>
<dbReference type="RefSeq" id="WP_345509400.1">
    <property type="nucleotide sequence ID" value="NZ_BAAAXD010000001.1"/>
</dbReference>
<gene>
    <name evidence="1" type="ORF">ACFFTL_10255</name>
</gene>
<evidence type="ECO:0000313" key="1">
    <source>
        <dbReference type="EMBL" id="MFB9572697.1"/>
    </source>
</evidence>
<evidence type="ECO:0000313" key="2">
    <source>
        <dbReference type="Proteomes" id="UP001589710"/>
    </source>
</evidence>
<keyword evidence="2" id="KW-1185">Reference proteome</keyword>
<dbReference type="EMBL" id="JBHMCG010000051">
    <property type="protein sequence ID" value="MFB9572697.1"/>
    <property type="molecule type" value="Genomic_DNA"/>
</dbReference>